<accession>A0A9N9K5P8</accession>
<feature type="non-terminal residue" evidence="1">
    <location>
        <position position="1"/>
    </location>
</feature>
<organism evidence="1 2">
    <name type="scientific">Cetraspora pellucida</name>
    <dbReference type="NCBI Taxonomy" id="1433469"/>
    <lineage>
        <taxon>Eukaryota</taxon>
        <taxon>Fungi</taxon>
        <taxon>Fungi incertae sedis</taxon>
        <taxon>Mucoromycota</taxon>
        <taxon>Glomeromycotina</taxon>
        <taxon>Glomeromycetes</taxon>
        <taxon>Diversisporales</taxon>
        <taxon>Gigasporaceae</taxon>
        <taxon>Cetraspora</taxon>
    </lineage>
</organism>
<dbReference type="EMBL" id="CAJVQA010036294">
    <property type="protein sequence ID" value="CAG8808309.1"/>
    <property type="molecule type" value="Genomic_DNA"/>
</dbReference>
<proteinExistence type="predicted"/>
<name>A0A9N9K5P8_9GLOM</name>
<reference evidence="1" key="1">
    <citation type="submission" date="2021-06" db="EMBL/GenBank/DDBJ databases">
        <authorList>
            <person name="Kallberg Y."/>
            <person name="Tangrot J."/>
            <person name="Rosling A."/>
        </authorList>
    </citation>
    <scope>NUCLEOTIDE SEQUENCE</scope>
    <source>
        <strain evidence="1">FL966</strain>
    </source>
</reference>
<dbReference type="OrthoDB" id="2352501at2759"/>
<protein>
    <submittedName>
        <fullName evidence="1">19673_t:CDS:1</fullName>
    </submittedName>
</protein>
<sequence>TEDIYKDQAKKPNIFNLNYSDDLFLIKNKTKGIPIEETVYLKPKIYLVLPVEYNPMTSKDSDSEDPKKKLGIQKAKEVKKYVVKKELQYDKFLE</sequence>
<keyword evidence="2" id="KW-1185">Reference proteome</keyword>
<dbReference type="AlphaFoldDB" id="A0A9N9K5P8"/>
<comment type="caution">
    <text evidence="1">The sequence shown here is derived from an EMBL/GenBank/DDBJ whole genome shotgun (WGS) entry which is preliminary data.</text>
</comment>
<gene>
    <name evidence="1" type="ORF">CPELLU_LOCUS18375</name>
</gene>
<evidence type="ECO:0000313" key="2">
    <source>
        <dbReference type="Proteomes" id="UP000789759"/>
    </source>
</evidence>
<evidence type="ECO:0000313" key="1">
    <source>
        <dbReference type="EMBL" id="CAG8808309.1"/>
    </source>
</evidence>
<dbReference type="Proteomes" id="UP000789759">
    <property type="component" value="Unassembled WGS sequence"/>
</dbReference>